<dbReference type="EMBL" id="NMUH01007067">
    <property type="protein sequence ID" value="MQM16566.1"/>
    <property type="molecule type" value="Genomic_DNA"/>
</dbReference>
<dbReference type="Pfam" id="PF14299">
    <property type="entry name" value="PP2"/>
    <property type="match status" value="1"/>
</dbReference>
<keyword evidence="2" id="KW-1185">Reference proteome</keyword>
<evidence type="ECO:0000313" key="2">
    <source>
        <dbReference type="Proteomes" id="UP000652761"/>
    </source>
</evidence>
<name>A0A843XB73_COLES</name>
<proteinExistence type="predicted"/>
<reference evidence="1" key="1">
    <citation type="submission" date="2017-07" db="EMBL/GenBank/DDBJ databases">
        <title>Taro Niue Genome Assembly and Annotation.</title>
        <authorList>
            <person name="Atibalentja N."/>
            <person name="Keating K."/>
            <person name="Fields C.J."/>
        </authorList>
    </citation>
    <scope>NUCLEOTIDE SEQUENCE</scope>
    <source>
        <strain evidence="1">Niue_2</strain>
        <tissue evidence="1">Leaf</tissue>
    </source>
</reference>
<gene>
    <name evidence="1" type="ORF">Taro_049525</name>
</gene>
<dbReference type="OrthoDB" id="1927826at2759"/>
<dbReference type="InterPro" id="IPR025886">
    <property type="entry name" value="PP2-like"/>
</dbReference>
<dbReference type="PANTHER" id="PTHR32278">
    <property type="entry name" value="F-BOX DOMAIN-CONTAINING PROTEIN"/>
    <property type="match status" value="1"/>
</dbReference>
<protein>
    <submittedName>
        <fullName evidence="1">Uncharacterized protein</fullName>
    </submittedName>
</protein>
<organism evidence="1 2">
    <name type="scientific">Colocasia esculenta</name>
    <name type="common">Wild taro</name>
    <name type="synonym">Arum esculentum</name>
    <dbReference type="NCBI Taxonomy" id="4460"/>
    <lineage>
        <taxon>Eukaryota</taxon>
        <taxon>Viridiplantae</taxon>
        <taxon>Streptophyta</taxon>
        <taxon>Embryophyta</taxon>
        <taxon>Tracheophyta</taxon>
        <taxon>Spermatophyta</taxon>
        <taxon>Magnoliopsida</taxon>
        <taxon>Liliopsida</taxon>
        <taxon>Araceae</taxon>
        <taxon>Aroideae</taxon>
        <taxon>Colocasieae</taxon>
        <taxon>Colocasia</taxon>
    </lineage>
</organism>
<comment type="caution">
    <text evidence="1">The sequence shown here is derived from an EMBL/GenBank/DDBJ whole genome shotgun (WGS) entry which is preliminary data.</text>
</comment>
<dbReference type="AlphaFoldDB" id="A0A843XB73"/>
<dbReference type="PANTHER" id="PTHR32278:SF111">
    <property type="entry name" value="F-BOX PROTEIN PP2-B12-RELATED"/>
    <property type="match status" value="1"/>
</dbReference>
<sequence length="235" mass="26733">MVNVKASGSDEASAKPEKFFGQNFRRWQQRMKIWLSTLGLFSVIESDPPSTDEEEPARKAAELVDVCWLEIRGKIDCRLLSQNTNYVAYLIFKLKEDSRGLGYDGEASLKVGAHTSGGVVCLQPQQQRREEQWPIQRGRIPRRIHLPPAVLPLAPPAMLPLPVDMHPPPPPPDLEREPAREVPRARDDGWMEIKIGEFYNDKGDDGEVDMSFREIKGGHWKYGLIVEGIEVRPRR</sequence>
<evidence type="ECO:0000313" key="1">
    <source>
        <dbReference type="EMBL" id="MQM16566.1"/>
    </source>
</evidence>
<accession>A0A843XB73</accession>
<dbReference type="Proteomes" id="UP000652761">
    <property type="component" value="Unassembled WGS sequence"/>
</dbReference>